<dbReference type="InterPro" id="IPR007060">
    <property type="entry name" value="FtsL/DivIC"/>
</dbReference>
<dbReference type="GO" id="GO:0032153">
    <property type="term" value="C:cell division site"/>
    <property type="evidence" value="ECO:0007669"/>
    <property type="project" value="UniProtKB-UniRule"/>
</dbReference>
<evidence type="ECO:0000256" key="1">
    <source>
        <dbReference type="ARBA" id="ARBA00022475"/>
    </source>
</evidence>
<keyword evidence="5 7" id="KW-0472">Membrane</keyword>
<gene>
    <name evidence="7" type="primary">ftsB</name>
    <name evidence="9" type="ORF">GBM95_09290</name>
</gene>
<evidence type="ECO:0000256" key="8">
    <source>
        <dbReference type="SAM" id="MobiDB-lite"/>
    </source>
</evidence>
<accession>A0A6I1EW04</accession>
<comment type="subcellular location">
    <subcellularLocation>
        <location evidence="7">Cell inner membrane</location>
        <topology evidence="7">Single-pass type II membrane protein</topology>
    </subcellularLocation>
    <text evidence="7">Localizes to the division septum.</text>
</comment>
<proteinExistence type="inferred from homology"/>
<dbReference type="HAMAP" id="MF_00599">
    <property type="entry name" value="FtsB"/>
    <property type="match status" value="1"/>
</dbReference>
<evidence type="ECO:0000256" key="7">
    <source>
        <dbReference type="HAMAP-Rule" id="MF_00599"/>
    </source>
</evidence>
<evidence type="ECO:0000256" key="6">
    <source>
        <dbReference type="ARBA" id="ARBA00023306"/>
    </source>
</evidence>
<dbReference type="PANTHER" id="PTHR37485:SF1">
    <property type="entry name" value="CELL DIVISION PROTEIN FTSB"/>
    <property type="match status" value="1"/>
</dbReference>
<dbReference type="GO" id="GO:0043093">
    <property type="term" value="P:FtsZ-dependent cytokinesis"/>
    <property type="evidence" value="ECO:0007669"/>
    <property type="project" value="UniProtKB-UniRule"/>
</dbReference>
<organism evidence="9 10">
    <name type="scientific">Sutterella seckii</name>
    <dbReference type="NCBI Taxonomy" id="1944635"/>
    <lineage>
        <taxon>Bacteria</taxon>
        <taxon>Pseudomonadati</taxon>
        <taxon>Pseudomonadota</taxon>
        <taxon>Betaproteobacteria</taxon>
        <taxon>Burkholderiales</taxon>
        <taxon>Sutterellaceae</taxon>
        <taxon>Sutterella</taxon>
    </lineage>
</organism>
<evidence type="ECO:0000313" key="9">
    <source>
        <dbReference type="EMBL" id="KAB7655885.1"/>
    </source>
</evidence>
<dbReference type="GO" id="GO:0030428">
    <property type="term" value="C:cell septum"/>
    <property type="evidence" value="ECO:0007669"/>
    <property type="project" value="TreeGrafter"/>
</dbReference>
<dbReference type="InterPro" id="IPR023081">
    <property type="entry name" value="Cell_div_FtsB"/>
</dbReference>
<keyword evidence="7" id="KW-0997">Cell inner membrane</keyword>
<feature type="region of interest" description="Disordered" evidence="8">
    <location>
        <begin position="96"/>
        <end position="144"/>
    </location>
</feature>
<dbReference type="RefSeq" id="WP_152158851.1">
    <property type="nucleotide sequence ID" value="NZ_WEHX01000079.1"/>
</dbReference>
<keyword evidence="2 7" id="KW-0132">Cell division</keyword>
<feature type="compositionally biased region" description="Basic and acidic residues" evidence="8">
    <location>
        <begin position="120"/>
        <end position="129"/>
    </location>
</feature>
<dbReference type="PANTHER" id="PTHR37485">
    <property type="entry name" value="CELL DIVISION PROTEIN FTSB"/>
    <property type="match status" value="1"/>
</dbReference>
<comment type="subunit">
    <text evidence="7">Part of a complex composed of FtsB, FtsL and FtsQ.</text>
</comment>
<comment type="caution">
    <text evidence="9">The sequence shown here is derived from an EMBL/GenBank/DDBJ whole genome shotgun (WGS) entry which is preliminary data.</text>
</comment>
<feature type="topological domain" description="Cytoplasmic" evidence="7">
    <location>
        <begin position="1"/>
        <end position="4"/>
    </location>
</feature>
<feature type="coiled-coil region" evidence="7">
    <location>
        <begin position="30"/>
        <end position="64"/>
    </location>
</feature>
<evidence type="ECO:0000256" key="4">
    <source>
        <dbReference type="ARBA" id="ARBA00022989"/>
    </source>
</evidence>
<protein>
    <recommendedName>
        <fullName evidence="7">Cell division protein FtsB</fullName>
    </recommendedName>
</protein>
<keyword evidence="3 7" id="KW-0812">Transmembrane</keyword>
<comment type="similarity">
    <text evidence="7">Belongs to the FtsB family.</text>
</comment>
<keyword evidence="4 7" id="KW-1133">Transmembrane helix</keyword>
<dbReference type="AlphaFoldDB" id="A0A6I1EW04"/>
<reference evidence="9 10" key="1">
    <citation type="submission" date="2019-10" db="EMBL/GenBank/DDBJ databases">
        <title>Genome diversity of Sutterella seckii.</title>
        <authorList>
            <person name="Chaplin A.V."/>
            <person name="Sokolova S.R."/>
            <person name="Mosin K.A."/>
            <person name="Ivanova E.L."/>
            <person name="Kochetkova T.O."/>
            <person name="Goltsov A.Y."/>
            <person name="Trofimov D.Y."/>
            <person name="Efimov B.A."/>
        </authorList>
    </citation>
    <scope>NUCLEOTIDE SEQUENCE [LARGE SCALE GENOMIC DNA]</scope>
    <source>
        <strain evidence="9 10">ASD393</strain>
    </source>
</reference>
<evidence type="ECO:0000313" key="10">
    <source>
        <dbReference type="Proteomes" id="UP000430564"/>
    </source>
</evidence>
<keyword evidence="1 7" id="KW-1003">Cell membrane</keyword>
<name>A0A6I1EW04_9BURK</name>
<dbReference type="EMBL" id="WEHX01000079">
    <property type="protein sequence ID" value="KAB7655885.1"/>
    <property type="molecule type" value="Genomic_DNA"/>
</dbReference>
<keyword evidence="6 7" id="KW-0131">Cell cycle</keyword>
<evidence type="ECO:0000256" key="3">
    <source>
        <dbReference type="ARBA" id="ARBA00022692"/>
    </source>
</evidence>
<dbReference type="GO" id="GO:0005886">
    <property type="term" value="C:plasma membrane"/>
    <property type="evidence" value="ECO:0007669"/>
    <property type="project" value="UniProtKB-SubCell"/>
</dbReference>
<dbReference type="OrthoDB" id="7061211at2"/>
<feature type="topological domain" description="Periplasmic" evidence="7">
    <location>
        <begin position="23"/>
        <end position="144"/>
    </location>
</feature>
<sequence length="144" mass="16754">MVRFFIFILFFGLCFAQYQIWAGKASWDHIEEMRESLRQQQALNEELRRSNEALAAEYASLVSNQDAIEEHARNDLNMIRPNEVLFRIETTEEAQKKTNAIESMPNVDAPDIKAGSKPTFEPKKSDLYHAPKNLRAPRARDRRD</sequence>
<keyword evidence="7" id="KW-0175">Coiled coil</keyword>
<comment type="function">
    <text evidence="7">Essential cell division protein. May link together the upstream cell division proteins, which are predominantly cytoplasmic, with the downstream cell division proteins, which are predominantly periplasmic.</text>
</comment>
<evidence type="ECO:0000256" key="2">
    <source>
        <dbReference type="ARBA" id="ARBA00022618"/>
    </source>
</evidence>
<evidence type="ECO:0000256" key="5">
    <source>
        <dbReference type="ARBA" id="ARBA00023136"/>
    </source>
</evidence>
<dbReference type="Proteomes" id="UP000430564">
    <property type="component" value="Unassembled WGS sequence"/>
</dbReference>
<dbReference type="Pfam" id="PF04977">
    <property type="entry name" value="DivIC"/>
    <property type="match status" value="1"/>
</dbReference>